<dbReference type="Proteomes" id="UP000663193">
    <property type="component" value="Chromosome 6"/>
</dbReference>
<dbReference type="EMBL" id="CP069028">
    <property type="protein sequence ID" value="QRC96386.1"/>
    <property type="molecule type" value="Genomic_DNA"/>
</dbReference>
<organism evidence="1 2">
    <name type="scientific">Phaeosphaeria nodorum (strain SN15 / ATCC MYA-4574 / FGSC 10173)</name>
    <name type="common">Glume blotch fungus</name>
    <name type="synonym">Parastagonospora nodorum</name>
    <dbReference type="NCBI Taxonomy" id="321614"/>
    <lineage>
        <taxon>Eukaryota</taxon>
        <taxon>Fungi</taxon>
        <taxon>Dikarya</taxon>
        <taxon>Ascomycota</taxon>
        <taxon>Pezizomycotina</taxon>
        <taxon>Dothideomycetes</taxon>
        <taxon>Pleosporomycetidae</taxon>
        <taxon>Pleosporales</taxon>
        <taxon>Pleosporineae</taxon>
        <taxon>Phaeosphaeriaceae</taxon>
        <taxon>Parastagonospora</taxon>
    </lineage>
</organism>
<reference evidence="2" key="1">
    <citation type="journal article" date="2021" name="BMC Genomics">
        <title>Chromosome-level genome assembly and manually-curated proteome of model necrotroph Parastagonospora nodorum Sn15 reveals a genome-wide trove of candidate effector homologs, and redundancy of virulence-related functions within an accessory chromosome.</title>
        <authorList>
            <person name="Bertazzoni S."/>
            <person name="Jones D.A.B."/>
            <person name="Phan H.T."/>
            <person name="Tan K.-C."/>
            <person name="Hane J.K."/>
        </authorList>
    </citation>
    <scope>NUCLEOTIDE SEQUENCE [LARGE SCALE GENOMIC DNA]</scope>
    <source>
        <strain evidence="2">SN15 / ATCC MYA-4574 / FGSC 10173)</strain>
    </source>
</reference>
<dbReference type="VEuPathDB" id="FungiDB:JI435_013050"/>
<evidence type="ECO:0000313" key="2">
    <source>
        <dbReference type="Proteomes" id="UP000663193"/>
    </source>
</evidence>
<proteinExistence type="predicted"/>
<sequence>MKQRPSHCDPDIPTALALWIASMATARSESHVSTGVGPQASFVSTSPEARLPVELWQLIIAHLDDHCFVWFVLRRTSHFFRLVTEDLFARYIFRTCIVRFAGEHAKKLLFLPTPMNHDLQTIWDNQQSPLPPYYPNNHGPAWDYRYQPPTFRFQPRAFVPVDSKANVVLKLCDAASDPSSLEAQSSPAFLSGDRLAAIFFQPGPEADSNRLRLIHEAHFVRFNYQLRSLRIPSLVIDVPGRQITLDWRELCQDILRDELMCRLNSKSLGSWSLRL</sequence>
<name>A0A7U2F0D0_PHANO</name>
<keyword evidence="2" id="KW-1185">Reference proteome</keyword>
<accession>A0A7U2F0D0</accession>
<protein>
    <recommendedName>
        <fullName evidence="3">F-box domain-containing protein</fullName>
    </recommendedName>
</protein>
<gene>
    <name evidence="1" type="ORF">JI435_013050</name>
</gene>
<dbReference type="AlphaFoldDB" id="A0A7U2F0D0"/>
<evidence type="ECO:0008006" key="3">
    <source>
        <dbReference type="Google" id="ProtNLM"/>
    </source>
</evidence>
<evidence type="ECO:0000313" key="1">
    <source>
        <dbReference type="EMBL" id="QRC96386.1"/>
    </source>
</evidence>
<dbReference type="OrthoDB" id="3794788at2759"/>